<dbReference type="InterPro" id="IPR015421">
    <property type="entry name" value="PyrdxlP-dep_Trfase_major"/>
</dbReference>
<reference evidence="10" key="2">
    <citation type="journal article" date="2008" name="Genome Biol.">
        <title>Improved genome assembly and evidence-based global gene model set for the chordate Ciona intestinalis: new insight into intron and operon populations.</title>
        <authorList>
            <person name="Satou Y."/>
            <person name="Mineta K."/>
            <person name="Ogasawara M."/>
            <person name="Sasakura Y."/>
            <person name="Shoguchi E."/>
            <person name="Ueno K."/>
            <person name="Yamada L."/>
            <person name="Matsumoto J."/>
            <person name="Wasserscheid J."/>
            <person name="Dewar K."/>
            <person name="Wiley G.B."/>
            <person name="Macmil S.L."/>
            <person name="Roe B.A."/>
            <person name="Zeller R.W."/>
            <person name="Hastings K.E."/>
            <person name="Lemaire P."/>
            <person name="Lindquist E."/>
            <person name="Endo T."/>
            <person name="Hotta K."/>
            <person name="Inaba K."/>
        </authorList>
    </citation>
    <scope>NUCLEOTIDE SEQUENCE [LARGE SCALE GENOMIC DNA]</scope>
    <source>
        <strain evidence="10">wild type</strain>
    </source>
</reference>
<evidence type="ECO:0000256" key="1">
    <source>
        <dbReference type="ARBA" id="ARBA00001933"/>
    </source>
</evidence>
<dbReference type="EC" id="2.6.1.19" evidence="3"/>
<dbReference type="GO" id="GO:0009450">
    <property type="term" value="P:gamma-aminobutyric acid catabolic process"/>
    <property type="evidence" value="ECO:0000318"/>
    <property type="project" value="GO_Central"/>
</dbReference>
<reference evidence="10" key="3">
    <citation type="submission" date="2025-08" db="UniProtKB">
        <authorList>
            <consortium name="Ensembl"/>
        </authorList>
    </citation>
    <scope>IDENTIFICATION</scope>
</reference>
<sequence length="502" mass="56378">NVFFHKTNRFYCHFQIKNLIFHTTFPGSTFEQAKSHPRDVAVLSPEVKTPIPGPKSKELMGHVQNFQNTKALSFFCDFERSKANYLVDADENIILDCFQQISSMPLGYNNTELIAVGKQDNLQNLLINRPAMVTFADMNFPRLVHDSLLRVAPEGLSNVITMGCGSCANENAYKAAFLWYMRDRRGYELPPAEDDEAYSSCVMNQVPGSPKLSMLSFEGGLHGRTLAALSTTHTRPLLKLDMPAFDWPIAPFPKLKYPLEEHESENAKEEARCLAVVEDLITEWSKRAPVAGIVVEPIQAEGGDNHASDDFFRKLRKIALKHSVAFVVDEVQTGVAITGKWWAHEHWGLETPPDIVTFAKKMFIGGYYFNDKVNWKTPSRIGNTWMGDPAKLHLLKKTIEIVKEQRLKDNAQHTGNYLTESLKSLENIHSTALEGSRGRGLFCAVDVNGSRDKVVKEMLQRGVLVGASGPNSIRFRPSLIFTPTHVDIAMDRLDQVLTSVKI</sequence>
<dbReference type="InterPro" id="IPR005814">
    <property type="entry name" value="Aminotrans_3"/>
</dbReference>
<dbReference type="FunFam" id="3.40.640.10:FF:000029">
    <property type="entry name" value="4-aminobutyrate aminotransferase, mitochondrial"/>
    <property type="match status" value="1"/>
</dbReference>
<comment type="cofactor">
    <cofactor evidence="1">
        <name>pyridoxal 5'-phosphate</name>
        <dbReference type="ChEBI" id="CHEBI:597326"/>
    </cofactor>
</comment>
<dbReference type="Proteomes" id="UP000008144">
    <property type="component" value="Chromosome 1"/>
</dbReference>
<dbReference type="GeneTree" id="ENSGT00550000074885"/>
<dbReference type="GO" id="GO:0030170">
    <property type="term" value="F:pyridoxal phosphate binding"/>
    <property type="evidence" value="ECO:0000318"/>
    <property type="project" value="GO_Central"/>
</dbReference>
<dbReference type="Gene3D" id="3.40.640.10">
    <property type="entry name" value="Type I PLP-dependent aspartate aminotransferase-like (Major domain)"/>
    <property type="match status" value="1"/>
</dbReference>
<keyword evidence="4" id="KW-0032">Aminotransferase</keyword>
<dbReference type="PANTHER" id="PTHR43206:SF1">
    <property type="entry name" value="4-AMINOBUTYRATE AMINOTRANSFERASE, MITOCHONDRIAL"/>
    <property type="match status" value="1"/>
</dbReference>
<accession>F7AAH8</accession>
<keyword evidence="11" id="KW-1185">Reference proteome</keyword>
<keyword evidence="6 9" id="KW-0663">Pyridoxal phosphate</keyword>
<evidence type="ECO:0000256" key="3">
    <source>
        <dbReference type="ARBA" id="ARBA00012912"/>
    </source>
</evidence>
<evidence type="ECO:0000256" key="4">
    <source>
        <dbReference type="ARBA" id="ARBA00022576"/>
    </source>
</evidence>
<dbReference type="PANTHER" id="PTHR43206">
    <property type="entry name" value="AMINOTRANSFERASE"/>
    <property type="match status" value="1"/>
</dbReference>
<evidence type="ECO:0000313" key="10">
    <source>
        <dbReference type="Ensembl" id="ENSCINP00000004225.3"/>
    </source>
</evidence>
<reference evidence="10" key="4">
    <citation type="submission" date="2025-09" db="UniProtKB">
        <authorList>
            <consortium name="Ensembl"/>
        </authorList>
    </citation>
    <scope>IDENTIFICATION</scope>
</reference>
<evidence type="ECO:0000256" key="7">
    <source>
        <dbReference type="ARBA" id="ARBA00030204"/>
    </source>
</evidence>
<dbReference type="HOGENOM" id="CLU_016922_12_0_1"/>
<dbReference type="InParanoid" id="F7AAH8"/>
<dbReference type="GO" id="GO:0034386">
    <property type="term" value="F:4-aminobutyrate:2-oxoglutarate transaminase activity"/>
    <property type="evidence" value="ECO:0007669"/>
    <property type="project" value="UniProtKB-EC"/>
</dbReference>
<dbReference type="GO" id="GO:0005739">
    <property type="term" value="C:mitochondrion"/>
    <property type="evidence" value="ECO:0000318"/>
    <property type="project" value="GO_Central"/>
</dbReference>
<evidence type="ECO:0000256" key="2">
    <source>
        <dbReference type="ARBA" id="ARBA00008954"/>
    </source>
</evidence>
<dbReference type="CDD" id="cd00610">
    <property type="entry name" value="OAT_like"/>
    <property type="match status" value="1"/>
</dbReference>
<dbReference type="InterPro" id="IPR015424">
    <property type="entry name" value="PyrdxlP-dep_Trfase"/>
</dbReference>
<dbReference type="AlphaFoldDB" id="F7AAH8"/>
<dbReference type="FunCoup" id="F7AAH8">
    <property type="interactions" value="23"/>
</dbReference>
<comment type="similarity">
    <text evidence="2 9">Belongs to the class-III pyridoxal-phosphate-dependent aminotransferase family.</text>
</comment>
<dbReference type="EMBL" id="EAAA01000046">
    <property type="status" value="NOT_ANNOTATED_CDS"/>
    <property type="molecule type" value="Genomic_DNA"/>
</dbReference>
<dbReference type="OMA" id="ERIMTTW"/>
<dbReference type="InterPro" id="IPR015422">
    <property type="entry name" value="PyrdxlP-dep_Trfase_small"/>
</dbReference>
<organism evidence="10 11">
    <name type="scientific">Ciona intestinalis</name>
    <name type="common">Transparent sea squirt</name>
    <name type="synonym">Ascidia intestinalis</name>
    <dbReference type="NCBI Taxonomy" id="7719"/>
    <lineage>
        <taxon>Eukaryota</taxon>
        <taxon>Metazoa</taxon>
        <taxon>Chordata</taxon>
        <taxon>Tunicata</taxon>
        <taxon>Ascidiacea</taxon>
        <taxon>Phlebobranchia</taxon>
        <taxon>Cionidae</taxon>
        <taxon>Ciona</taxon>
    </lineage>
</organism>
<reference evidence="11" key="1">
    <citation type="journal article" date="2002" name="Science">
        <title>The draft genome of Ciona intestinalis: insights into chordate and vertebrate origins.</title>
        <authorList>
            <person name="Dehal P."/>
            <person name="Satou Y."/>
            <person name="Campbell R.K."/>
            <person name="Chapman J."/>
            <person name="Degnan B."/>
            <person name="De Tomaso A."/>
            <person name="Davidson B."/>
            <person name="Di Gregorio A."/>
            <person name="Gelpke M."/>
            <person name="Goodstein D.M."/>
            <person name="Harafuji N."/>
            <person name="Hastings K.E."/>
            <person name="Ho I."/>
            <person name="Hotta K."/>
            <person name="Huang W."/>
            <person name="Kawashima T."/>
            <person name="Lemaire P."/>
            <person name="Martinez D."/>
            <person name="Meinertzhagen I.A."/>
            <person name="Necula S."/>
            <person name="Nonaka M."/>
            <person name="Putnam N."/>
            <person name="Rash S."/>
            <person name="Saiga H."/>
            <person name="Satake M."/>
            <person name="Terry A."/>
            <person name="Yamada L."/>
            <person name="Wang H.G."/>
            <person name="Awazu S."/>
            <person name="Azumi K."/>
            <person name="Boore J."/>
            <person name="Branno M."/>
            <person name="Chin-Bow S."/>
            <person name="DeSantis R."/>
            <person name="Doyle S."/>
            <person name="Francino P."/>
            <person name="Keys D.N."/>
            <person name="Haga S."/>
            <person name="Hayashi H."/>
            <person name="Hino K."/>
            <person name="Imai K.S."/>
            <person name="Inaba K."/>
            <person name="Kano S."/>
            <person name="Kobayashi K."/>
            <person name="Kobayashi M."/>
            <person name="Lee B.I."/>
            <person name="Makabe K.W."/>
            <person name="Manohar C."/>
            <person name="Matassi G."/>
            <person name="Medina M."/>
            <person name="Mochizuki Y."/>
            <person name="Mount S."/>
            <person name="Morishita T."/>
            <person name="Miura S."/>
            <person name="Nakayama A."/>
            <person name="Nishizaka S."/>
            <person name="Nomoto H."/>
            <person name="Ohta F."/>
            <person name="Oishi K."/>
            <person name="Rigoutsos I."/>
            <person name="Sano M."/>
            <person name="Sasaki A."/>
            <person name="Sasakura Y."/>
            <person name="Shoguchi E."/>
            <person name="Shin-i T."/>
            <person name="Spagnuolo A."/>
            <person name="Stainier D."/>
            <person name="Suzuki M.M."/>
            <person name="Tassy O."/>
            <person name="Takatori N."/>
            <person name="Tokuoka M."/>
            <person name="Yagi K."/>
            <person name="Yoshizaki F."/>
            <person name="Wada S."/>
            <person name="Zhang C."/>
            <person name="Hyatt P.D."/>
            <person name="Larimer F."/>
            <person name="Detter C."/>
            <person name="Doggett N."/>
            <person name="Glavina T."/>
            <person name="Hawkins T."/>
            <person name="Richardson P."/>
            <person name="Lucas S."/>
            <person name="Kohara Y."/>
            <person name="Levine M."/>
            <person name="Satoh N."/>
            <person name="Rokhsar D.S."/>
        </authorList>
    </citation>
    <scope>NUCLEOTIDE SEQUENCE [LARGE SCALE GENOMIC DNA]</scope>
</reference>
<evidence type="ECO:0000256" key="5">
    <source>
        <dbReference type="ARBA" id="ARBA00022679"/>
    </source>
</evidence>
<evidence type="ECO:0000256" key="6">
    <source>
        <dbReference type="ARBA" id="ARBA00022898"/>
    </source>
</evidence>
<dbReference type="Gene3D" id="3.90.1150.10">
    <property type="entry name" value="Aspartate Aminotransferase, domain 1"/>
    <property type="match status" value="1"/>
</dbReference>
<evidence type="ECO:0000313" key="11">
    <source>
        <dbReference type="Proteomes" id="UP000008144"/>
    </source>
</evidence>
<dbReference type="SUPFAM" id="SSF53383">
    <property type="entry name" value="PLP-dependent transferases"/>
    <property type="match status" value="1"/>
</dbReference>
<dbReference type="STRING" id="7719.ENSCINP00000004225"/>
<proteinExistence type="inferred from homology"/>
<keyword evidence="5" id="KW-0808">Transferase</keyword>
<evidence type="ECO:0000256" key="8">
    <source>
        <dbReference type="ARBA" id="ARBA00031787"/>
    </source>
</evidence>
<evidence type="ECO:0000256" key="9">
    <source>
        <dbReference type="RuleBase" id="RU003560"/>
    </source>
</evidence>
<name>F7AAH8_CIOIN</name>
<dbReference type="Pfam" id="PF00202">
    <property type="entry name" value="Aminotran_3"/>
    <property type="match status" value="1"/>
</dbReference>
<dbReference type="Ensembl" id="ENSCINT00000004225.3">
    <property type="protein sequence ID" value="ENSCINP00000004225.3"/>
    <property type="gene ID" value="ENSCING00000002066.3"/>
</dbReference>
<dbReference type="PIRSF" id="PIRSF000521">
    <property type="entry name" value="Transaminase_4ab_Lys_Orn"/>
    <property type="match status" value="1"/>
</dbReference>
<protein>
    <recommendedName>
        <fullName evidence="3">4-aminobutyrate--2-oxoglutarate transaminase</fullName>
        <ecNumber evidence="3">2.6.1.19</ecNumber>
    </recommendedName>
    <alternativeName>
        <fullName evidence="8">GABA aminotransferase</fullName>
    </alternativeName>
    <alternativeName>
        <fullName evidence="7">Gamma-amino-N-butyrate transaminase</fullName>
    </alternativeName>
</protein>